<gene>
    <name evidence="2" type="ORF">BST12_11355</name>
</gene>
<accession>A0A1W9ZVB3</accession>
<protein>
    <submittedName>
        <fullName evidence="2">Uncharacterized protein</fullName>
    </submittedName>
</protein>
<comment type="caution">
    <text evidence="2">The sequence shown here is derived from an EMBL/GenBank/DDBJ whole genome shotgun (WGS) entry which is preliminary data.</text>
</comment>
<organism evidence="2 3">
    <name type="scientific">Mycobacterium angelicum</name>
    <dbReference type="NCBI Taxonomy" id="470074"/>
    <lineage>
        <taxon>Bacteria</taxon>
        <taxon>Bacillati</taxon>
        <taxon>Actinomycetota</taxon>
        <taxon>Actinomycetes</taxon>
        <taxon>Mycobacteriales</taxon>
        <taxon>Mycobacteriaceae</taxon>
        <taxon>Mycobacterium</taxon>
    </lineage>
</organism>
<feature type="signal peptide" evidence="1">
    <location>
        <begin position="1"/>
        <end position="34"/>
    </location>
</feature>
<sequence length="85" mass="8571">MKIAASRPRAGMVAAAGLVAFAGLMTAGVGNANAATIQTEGTYPSHAACMAAGPGVQATTDGGWTNYWCVPDRTSAGTWRLVLSN</sequence>
<dbReference type="EMBL" id="MVHE01000013">
    <property type="protein sequence ID" value="ORA21750.1"/>
    <property type="molecule type" value="Genomic_DNA"/>
</dbReference>
<evidence type="ECO:0000256" key="1">
    <source>
        <dbReference type="SAM" id="SignalP"/>
    </source>
</evidence>
<reference evidence="2 3" key="1">
    <citation type="submission" date="2017-02" db="EMBL/GenBank/DDBJ databases">
        <title>The new phylogeny of genus Mycobacterium.</title>
        <authorList>
            <person name="Tortoli E."/>
            <person name="Trovato A."/>
            <person name="Cirillo D.M."/>
        </authorList>
    </citation>
    <scope>NUCLEOTIDE SEQUENCE [LARGE SCALE GENOMIC DNA]</scope>
    <source>
        <strain evidence="2 3">DSM 45057</strain>
    </source>
</reference>
<keyword evidence="1" id="KW-0732">Signal</keyword>
<evidence type="ECO:0000313" key="3">
    <source>
        <dbReference type="Proteomes" id="UP000192284"/>
    </source>
</evidence>
<dbReference type="AlphaFoldDB" id="A0A1W9ZVB3"/>
<name>A0A1W9ZVB3_MYCAN</name>
<feature type="chain" id="PRO_5013253067" evidence="1">
    <location>
        <begin position="35"/>
        <end position="85"/>
    </location>
</feature>
<keyword evidence="3" id="KW-1185">Reference proteome</keyword>
<dbReference type="Proteomes" id="UP000192284">
    <property type="component" value="Unassembled WGS sequence"/>
</dbReference>
<evidence type="ECO:0000313" key="2">
    <source>
        <dbReference type="EMBL" id="ORA21750.1"/>
    </source>
</evidence>
<proteinExistence type="predicted"/>